<sequence>MTPDTEAGPSRAAYRAMQFTSTEPPHHVRDLRRRTSPEESPSERLQTEDSYDDVAGPSAARMAPSDEDPEAGQGALRRSSRLRKARSLNSCDS</sequence>
<organism evidence="2">
    <name type="scientific">Trichuris suis</name>
    <name type="common">pig whipworm</name>
    <dbReference type="NCBI Taxonomy" id="68888"/>
    <lineage>
        <taxon>Eukaryota</taxon>
        <taxon>Metazoa</taxon>
        <taxon>Ecdysozoa</taxon>
        <taxon>Nematoda</taxon>
        <taxon>Enoplea</taxon>
        <taxon>Dorylaimia</taxon>
        <taxon>Trichinellida</taxon>
        <taxon>Trichuridae</taxon>
        <taxon>Trichuris</taxon>
    </lineage>
</organism>
<reference evidence="2" key="1">
    <citation type="journal article" date="2014" name="Nat. Genet.">
        <title>Genome and transcriptome of the porcine whipworm Trichuris suis.</title>
        <authorList>
            <person name="Jex A.R."/>
            <person name="Nejsum P."/>
            <person name="Schwarz E.M."/>
            <person name="Hu L."/>
            <person name="Young N.D."/>
            <person name="Hall R.S."/>
            <person name="Korhonen P.K."/>
            <person name="Liao S."/>
            <person name="Thamsborg S."/>
            <person name="Xia J."/>
            <person name="Xu P."/>
            <person name="Wang S."/>
            <person name="Scheerlinck J.P."/>
            <person name="Hofmann A."/>
            <person name="Sternberg P.W."/>
            <person name="Wang J."/>
            <person name="Gasser R.B."/>
        </authorList>
    </citation>
    <scope>NUCLEOTIDE SEQUENCE [LARGE SCALE GENOMIC DNA]</scope>
    <source>
        <strain evidence="2">DCEP-RM93F</strain>
    </source>
</reference>
<gene>
    <name evidence="2" type="ORF">M514_20995</name>
</gene>
<proteinExistence type="predicted"/>
<dbReference type="AlphaFoldDB" id="A0A085NBK5"/>
<feature type="compositionally biased region" description="Basic and acidic residues" evidence="1">
    <location>
        <begin position="24"/>
        <end position="47"/>
    </location>
</feature>
<name>A0A085NBK5_9BILA</name>
<feature type="region of interest" description="Disordered" evidence="1">
    <location>
        <begin position="1"/>
        <end position="93"/>
    </location>
</feature>
<protein>
    <submittedName>
        <fullName evidence="2">Uncharacterized protein</fullName>
    </submittedName>
</protein>
<accession>A0A085NBK5</accession>
<dbReference type="EMBL" id="KL367520">
    <property type="protein sequence ID" value="KFD66851.1"/>
    <property type="molecule type" value="Genomic_DNA"/>
</dbReference>
<evidence type="ECO:0000256" key="1">
    <source>
        <dbReference type="SAM" id="MobiDB-lite"/>
    </source>
</evidence>
<dbReference type="Proteomes" id="UP000030758">
    <property type="component" value="Unassembled WGS sequence"/>
</dbReference>
<evidence type="ECO:0000313" key="2">
    <source>
        <dbReference type="EMBL" id="KFD66851.1"/>
    </source>
</evidence>